<dbReference type="STRING" id="1765967.BW247_01575"/>
<evidence type="ECO:0000313" key="2">
    <source>
        <dbReference type="Proteomes" id="UP000243807"/>
    </source>
</evidence>
<evidence type="ECO:0008006" key="3">
    <source>
        <dbReference type="Google" id="ProtNLM"/>
    </source>
</evidence>
<keyword evidence="2" id="KW-1185">Reference proteome</keyword>
<dbReference type="AlphaFoldDB" id="A0A1P8UDK7"/>
<dbReference type="Pfam" id="PF08238">
    <property type="entry name" value="Sel1"/>
    <property type="match status" value="4"/>
</dbReference>
<sequence>MERYFGLQVTALTILTVLVVGVSGVYSYQHGGALMNGTNRISPANAPRPPAAVAGIPSNFAPSKQVGAFVHAVEQGRGVVFIGNHNAPTVFVLFDANCIACHLEWQELQRYIDAGQLRVGFVPVAVVNHGSLVQGARILGAKDRAGKLREVQAAFTPADEAGGGPQYKHVKFTGLMSLWAQQVKNNTAWVKHFDYYGVPITVIPGQGASGFTHQGLLSPGDLARMIQRGNRLAMHHFANADSKVMNGDGALASETARLSAGHFMKLAEQKAYLAARAGATEHPKSARRDYEMAYSYYQSAAMMGSAQAAYKLGLYWGSGKANDAGMMNPEGVKMSVYWFTQAAKMGDAQAAQGLGLMYMTSEGMHKSPQDFKLAAKWLGLAAQQGKAIAENDLGMLYMYGRGVPRDTQTAKHWFEMAAAQGYRPARINLAYLNGTLGQGKLGATKDYVVPAVRVN</sequence>
<dbReference type="OrthoDB" id="5365194at2"/>
<proteinExistence type="predicted"/>
<reference evidence="1 2" key="1">
    <citation type="submission" date="2017-01" db="EMBL/GenBank/DDBJ databases">
        <title>Draft sequence of Acidihalobacter ferrooxidans strain DSM 14175 (strain V8).</title>
        <authorList>
            <person name="Khaleque H.N."/>
            <person name="Ramsay J.P."/>
            <person name="Murphy R.J.T."/>
            <person name="Kaksonen A.H."/>
            <person name="Boxall N.J."/>
            <person name="Watkin E.L.J."/>
        </authorList>
    </citation>
    <scope>NUCLEOTIDE SEQUENCE [LARGE SCALE GENOMIC DNA]</scope>
    <source>
        <strain evidence="1 2">V8</strain>
    </source>
</reference>
<accession>A0A1P8UDK7</accession>
<gene>
    <name evidence="1" type="ORF">BW247_01575</name>
</gene>
<dbReference type="PANTHER" id="PTHR11102:SF160">
    <property type="entry name" value="ERAD-ASSOCIATED E3 UBIQUITIN-PROTEIN LIGASE COMPONENT HRD3"/>
    <property type="match status" value="1"/>
</dbReference>
<dbReference type="InterPro" id="IPR011990">
    <property type="entry name" value="TPR-like_helical_dom_sf"/>
</dbReference>
<dbReference type="EMBL" id="CP019434">
    <property type="protein sequence ID" value="APZ41947.1"/>
    <property type="molecule type" value="Genomic_DNA"/>
</dbReference>
<dbReference type="RefSeq" id="WP_076835294.1">
    <property type="nucleotide sequence ID" value="NZ_CP019434.1"/>
</dbReference>
<evidence type="ECO:0000313" key="1">
    <source>
        <dbReference type="EMBL" id="APZ41947.1"/>
    </source>
</evidence>
<dbReference type="SMART" id="SM00671">
    <property type="entry name" value="SEL1"/>
    <property type="match status" value="4"/>
</dbReference>
<dbReference type="Gene3D" id="1.25.40.10">
    <property type="entry name" value="Tetratricopeptide repeat domain"/>
    <property type="match status" value="1"/>
</dbReference>
<dbReference type="InterPro" id="IPR006597">
    <property type="entry name" value="Sel1-like"/>
</dbReference>
<name>A0A1P8UDK7_9GAMM</name>
<dbReference type="PANTHER" id="PTHR11102">
    <property type="entry name" value="SEL-1-LIKE PROTEIN"/>
    <property type="match status" value="1"/>
</dbReference>
<dbReference type="Proteomes" id="UP000243807">
    <property type="component" value="Chromosome"/>
</dbReference>
<dbReference type="SUPFAM" id="SSF81901">
    <property type="entry name" value="HCP-like"/>
    <property type="match status" value="1"/>
</dbReference>
<organism evidence="1 2">
    <name type="scientific">Acidihalobacter ferrooxydans</name>
    <dbReference type="NCBI Taxonomy" id="1765967"/>
    <lineage>
        <taxon>Bacteria</taxon>
        <taxon>Pseudomonadati</taxon>
        <taxon>Pseudomonadota</taxon>
        <taxon>Gammaproteobacteria</taxon>
        <taxon>Chromatiales</taxon>
        <taxon>Ectothiorhodospiraceae</taxon>
        <taxon>Acidihalobacter</taxon>
    </lineage>
</organism>
<dbReference type="InterPro" id="IPR036249">
    <property type="entry name" value="Thioredoxin-like_sf"/>
</dbReference>
<dbReference type="KEGG" id="afy:BW247_01575"/>
<dbReference type="InterPro" id="IPR050767">
    <property type="entry name" value="Sel1_AlgK"/>
</dbReference>
<protein>
    <recommendedName>
        <fullName evidence="3">Thioredoxin domain-containing protein</fullName>
    </recommendedName>
</protein>
<dbReference type="SUPFAM" id="SSF52833">
    <property type="entry name" value="Thioredoxin-like"/>
    <property type="match status" value="1"/>
</dbReference>
<dbReference type="Gene3D" id="3.40.30.10">
    <property type="entry name" value="Glutaredoxin"/>
    <property type="match status" value="1"/>
</dbReference>